<reference evidence="1" key="4">
    <citation type="submission" date="2019-03" db="UniProtKB">
        <authorList>
            <consortium name="EnsemblPlants"/>
        </authorList>
    </citation>
    <scope>IDENTIFICATION</scope>
</reference>
<keyword evidence="2" id="KW-1185">Reference proteome</keyword>
<dbReference type="EnsemblPlants" id="AET5Gv21010100.1">
    <property type="protein sequence ID" value="AET5Gv21010100.1"/>
    <property type="gene ID" value="AET5Gv21010100"/>
</dbReference>
<reference evidence="2" key="1">
    <citation type="journal article" date="2014" name="Science">
        <title>Ancient hybridizations among the ancestral genomes of bread wheat.</title>
        <authorList>
            <consortium name="International Wheat Genome Sequencing Consortium,"/>
            <person name="Marcussen T."/>
            <person name="Sandve S.R."/>
            <person name="Heier L."/>
            <person name="Spannagl M."/>
            <person name="Pfeifer M."/>
            <person name="Jakobsen K.S."/>
            <person name="Wulff B.B."/>
            <person name="Steuernagel B."/>
            <person name="Mayer K.F."/>
            <person name="Olsen O.A."/>
        </authorList>
    </citation>
    <scope>NUCLEOTIDE SEQUENCE [LARGE SCALE GENOMIC DNA]</scope>
    <source>
        <strain evidence="2">cv. AL8/78</strain>
    </source>
</reference>
<organism evidence="1 2">
    <name type="scientific">Aegilops tauschii subsp. strangulata</name>
    <name type="common">Goatgrass</name>
    <dbReference type="NCBI Taxonomy" id="200361"/>
    <lineage>
        <taxon>Eukaryota</taxon>
        <taxon>Viridiplantae</taxon>
        <taxon>Streptophyta</taxon>
        <taxon>Embryophyta</taxon>
        <taxon>Tracheophyta</taxon>
        <taxon>Spermatophyta</taxon>
        <taxon>Magnoliopsida</taxon>
        <taxon>Liliopsida</taxon>
        <taxon>Poales</taxon>
        <taxon>Poaceae</taxon>
        <taxon>BOP clade</taxon>
        <taxon>Pooideae</taxon>
        <taxon>Triticodae</taxon>
        <taxon>Triticeae</taxon>
        <taxon>Triticinae</taxon>
        <taxon>Aegilops</taxon>
    </lineage>
</organism>
<proteinExistence type="predicted"/>
<reference evidence="1" key="3">
    <citation type="journal article" date="2017" name="Nature">
        <title>Genome sequence of the progenitor of the wheat D genome Aegilops tauschii.</title>
        <authorList>
            <person name="Luo M.C."/>
            <person name="Gu Y.Q."/>
            <person name="Puiu D."/>
            <person name="Wang H."/>
            <person name="Twardziok S.O."/>
            <person name="Deal K.R."/>
            <person name="Huo N."/>
            <person name="Zhu T."/>
            <person name="Wang L."/>
            <person name="Wang Y."/>
            <person name="McGuire P.E."/>
            <person name="Liu S."/>
            <person name="Long H."/>
            <person name="Ramasamy R.K."/>
            <person name="Rodriguez J.C."/>
            <person name="Van S.L."/>
            <person name="Yuan L."/>
            <person name="Wang Z."/>
            <person name="Xia Z."/>
            <person name="Xiao L."/>
            <person name="Anderson O.D."/>
            <person name="Ouyang S."/>
            <person name="Liang Y."/>
            <person name="Zimin A.V."/>
            <person name="Pertea G."/>
            <person name="Qi P."/>
            <person name="Bennetzen J.L."/>
            <person name="Dai X."/>
            <person name="Dawson M.W."/>
            <person name="Muller H.G."/>
            <person name="Kugler K."/>
            <person name="Rivarola-Duarte L."/>
            <person name="Spannagl M."/>
            <person name="Mayer K.F.X."/>
            <person name="Lu F.H."/>
            <person name="Bevan M.W."/>
            <person name="Leroy P."/>
            <person name="Li P."/>
            <person name="You F.M."/>
            <person name="Sun Q."/>
            <person name="Liu Z."/>
            <person name="Lyons E."/>
            <person name="Wicker T."/>
            <person name="Salzberg S.L."/>
            <person name="Devos K.M."/>
            <person name="Dvorak J."/>
        </authorList>
    </citation>
    <scope>NUCLEOTIDE SEQUENCE [LARGE SCALE GENOMIC DNA]</scope>
    <source>
        <strain evidence="1">cv. AL8/78</strain>
    </source>
</reference>
<reference evidence="1" key="5">
    <citation type="journal article" date="2021" name="G3 (Bethesda)">
        <title>Aegilops tauschii genome assembly Aet v5.0 features greater sequence contiguity and improved annotation.</title>
        <authorList>
            <person name="Wang L."/>
            <person name="Zhu T."/>
            <person name="Rodriguez J.C."/>
            <person name="Deal K.R."/>
            <person name="Dubcovsky J."/>
            <person name="McGuire P.E."/>
            <person name="Lux T."/>
            <person name="Spannagl M."/>
            <person name="Mayer K.F.X."/>
            <person name="Baldrich P."/>
            <person name="Meyers B.C."/>
            <person name="Huo N."/>
            <person name="Gu Y.Q."/>
            <person name="Zhou H."/>
            <person name="Devos K.M."/>
            <person name="Bennetzen J.L."/>
            <person name="Unver T."/>
            <person name="Budak H."/>
            <person name="Gulick P.J."/>
            <person name="Galiba G."/>
            <person name="Kalapos B."/>
            <person name="Nelson D.R."/>
            <person name="Li P."/>
            <person name="You F.M."/>
            <person name="Luo M.C."/>
            <person name="Dvorak J."/>
        </authorList>
    </citation>
    <scope>NUCLEOTIDE SEQUENCE [LARGE SCALE GENOMIC DNA]</scope>
    <source>
        <strain evidence="1">cv. AL8/78</strain>
    </source>
</reference>
<name>A0A453M220_AEGTS</name>
<evidence type="ECO:0000313" key="2">
    <source>
        <dbReference type="Proteomes" id="UP000015105"/>
    </source>
</evidence>
<dbReference type="AlphaFoldDB" id="A0A453M220"/>
<protein>
    <submittedName>
        <fullName evidence="1">Uncharacterized protein</fullName>
    </submittedName>
</protein>
<sequence length="40" mass="4124">MDGCFGWSSARTPAAADFCHPPSLRLFFISLSSDFGGGGG</sequence>
<reference evidence="2" key="2">
    <citation type="journal article" date="2017" name="Nat. Plants">
        <title>The Aegilops tauschii genome reveals multiple impacts of transposons.</title>
        <authorList>
            <person name="Zhao G."/>
            <person name="Zou C."/>
            <person name="Li K."/>
            <person name="Wang K."/>
            <person name="Li T."/>
            <person name="Gao L."/>
            <person name="Zhang X."/>
            <person name="Wang H."/>
            <person name="Yang Z."/>
            <person name="Liu X."/>
            <person name="Jiang W."/>
            <person name="Mao L."/>
            <person name="Kong X."/>
            <person name="Jiao Y."/>
            <person name="Jia J."/>
        </authorList>
    </citation>
    <scope>NUCLEOTIDE SEQUENCE [LARGE SCALE GENOMIC DNA]</scope>
    <source>
        <strain evidence="2">cv. AL8/78</strain>
    </source>
</reference>
<evidence type="ECO:0000313" key="1">
    <source>
        <dbReference type="EnsemblPlants" id="AET5Gv21010100.1"/>
    </source>
</evidence>
<dbReference type="Gramene" id="AET5Gv21010100.1">
    <property type="protein sequence ID" value="AET5Gv21010100.1"/>
    <property type="gene ID" value="AET5Gv21010100"/>
</dbReference>
<dbReference type="Proteomes" id="UP000015105">
    <property type="component" value="Chromosome 5D"/>
</dbReference>
<accession>A0A453M220</accession>